<name>A0A517Z9Q4_9PLAN</name>
<dbReference type="Gene3D" id="3.30.1360.120">
    <property type="entry name" value="Probable tRNA modification gtpase trme, domain 1"/>
    <property type="match status" value="1"/>
</dbReference>
<dbReference type="PANTHER" id="PTHR43834">
    <property type="entry name" value="GTPASE DER"/>
    <property type="match status" value="1"/>
</dbReference>
<dbReference type="RefSeq" id="WP_145370371.1">
    <property type="nucleotide sequence ID" value="NZ_CP036275.1"/>
</dbReference>
<dbReference type="GO" id="GO:0016787">
    <property type="term" value="F:hydrolase activity"/>
    <property type="evidence" value="ECO:0007669"/>
    <property type="project" value="UniProtKB-KW"/>
</dbReference>
<proteinExistence type="predicted"/>
<evidence type="ECO:0000313" key="3">
    <source>
        <dbReference type="Proteomes" id="UP000320496"/>
    </source>
</evidence>
<dbReference type="PROSITE" id="PS51709">
    <property type="entry name" value="G_TRME"/>
    <property type="match status" value="1"/>
</dbReference>
<dbReference type="InterPro" id="IPR027266">
    <property type="entry name" value="TrmE/GcvT-like"/>
</dbReference>
<feature type="domain" description="TrmE-type G" evidence="1">
    <location>
        <begin position="184"/>
        <end position="334"/>
    </location>
</feature>
<organism evidence="2 3">
    <name type="scientific">Maioricimonas rarisocia</name>
    <dbReference type="NCBI Taxonomy" id="2528026"/>
    <lineage>
        <taxon>Bacteria</taxon>
        <taxon>Pseudomonadati</taxon>
        <taxon>Planctomycetota</taxon>
        <taxon>Planctomycetia</taxon>
        <taxon>Planctomycetales</taxon>
        <taxon>Planctomycetaceae</taxon>
        <taxon>Maioricimonas</taxon>
    </lineage>
</organism>
<dbReference type="PANTHER" id="PTHR43834:SF6">
    <property type="entry name" value="GTPASE DER"/>
    <property type="match status" value="1"/>
</dbReference>
<dbReference type="Gene3D" id="1.20.120.430">
    <property type="entry name" value="tRNA modification GTPase MnmE domain 2"/>
    <property type="match status" value="1"/>
</dbReference>
<dbReference type="SUPFAM" id="SSF52540">
    <property type="entry name" value="P-loop containing nucleoside triphosphate hydrolases"/>
    <property type="match status" value="1"/>
</dbReference>
<dbReference type="EC" id="3.6.5.-" evidence="2"/>
<keyword evidence="3" id="KW-1185">Reference proteome</keyword>
<reference evidence="2 3" key="1">
    <citation type="submission" date="2019-02" db="EMBL/GenBank/DDBJ databases">
        <title>Deep-cultivation of Planctomycetes and their phenomic and genomic characterization uncovers novel biology.</title>
        <authorList>
            <person name="Wiegand S."/>
            <person name="Jogler M."/>
            <person name="Boedeker C."/>
            <person name="Pinto D."/>
            <person name="Vollmers J."/>
            <person name="Rivas-Marin E."/>
            <person name="Kohn T."/>
            <person name="Peeters S.H."/>
            <person name="Heuer A."/>
            <person name="Rast P."/>
            <person name="Oberbeckmann S."/>
            <person name="Bunk B."/>
            <person name="Jeske O."/>
            <person name="Meyerdierks A."/>
            <person name="Storesund J.E."/>
            <person name="Kallscheuer N."/>
            <person name="Luecker S."/>
            <person name="Lage O.M."/>
            <person name="Pohl T."/>
            <person name="Merkel B.J."/>
            <person name="Hornburger P."/>
            <person name="Mueller R.-W."/>
            <person name="Bruemmer F."/>
            <person name="Labrenz M."/>
            <person name="Spormann A.M."/>
            <person name="Op den Camp H."/>
            <person name="Overmann J."/>
            <person name="Amann R."/>
            <person name="Jetten M.S.M."/>
            <person name="Mascher T."/>
            <person name="Medema M.H."/>
            <person name="Devos D.P."/>
            <person name="Kaster A.-K."/>
            <person name="Ovreas L."/>
            <person name="Rohde M."/>
            <person name="Galperin M.Y."/>
            <person name="Jogler C."/>
        </authorList>
    </citation>
    <scope>NUCLEOTIDE SEQUENCE [LARGE SCALE GENOMIC DNA]</scope>
    <source>
        <strain evidence="2 3">Mal4</strain>
    </source>
</reference>
<dbReference type="KEGG" id="mri:Mal4_34960"/>
<dbReference type="InterPro" id="IPR006073">
    <property type="entry name" value="GTP-bd"/>
</dbReference>
<dbReference type="Pfam" id="PF01926">
    <property type="entry name" value="MMR_HSR1"/>
    <property type="match status" value="1"/>
</dbReference>
<dbReference type="NCBIfam" id="TIGR00231">
    <property type="entry name" value="small_GTP"/>
    <property type="match status" value="1"/>
</dbReference>
<protein>
    <submittedName>
        <fullName evidence="2">tRNA modification GTPase MnmE</fullName>
        <ecNumber evidence="2">3.6.5.-</ecNumber>
    </submittedName>
</protein>
<keyword evidence="2" id="KW-0378">Hydrolase</keyword>
<dbReference type="EMBL" id="CP036275">
    <property type="protein sequence ID" value="QDU39160.1"/>
    <property type="molecule type" value="Genomic_DNA"/>
</dbReference>
<dbReference type="OrthoDB" id="9805918at2"/>
<dbReference type="GO" id="GO:0005525">
    <property type="term" value="F:GTP binding"/>
    <property type="evidence" value="ECO:0007669"/>
    <property type="project" value="InterPro"/>
</dbReference>
<dbReference type="InterPro" id="IPR005225">
    <property type="entry name" value="Small_GTP-bd"/>
</dbReference>
<dbReference type="AlphaFoldDB" id="A0A517Z9Q4"/>
<accession>A0A517Z9Q4</accession>
<dbReference type="InterPro" id="IPR027417">
    <property type="entry name" value="P-loop_NTPase"/>
</dbReference>
<dbReference type="Gene3D" id="3.40.50.300">
    <property type="entry name" value="P-loop containing nucleotide triphosphate hydrolases"/>
    <property type="match status" value="1"/>
</dbReference>
<dbReference type="CDD" id="cd04164">
    <property type="entry name" value="trmE"/>
    <property type="match status" value="1"/>
</dbReference>
<dbReference type="InterPro" id="IPR027368">
    <property type="entry name" value="MnmE_dom2"/>
</dbReference>
<dbReference type="InterPro" id="IPR031168">
    <property type="entry name" value="G_TrmE"/>
</dbReference>
<evidence type="ECO:0000313" key="2">
    <source>
        <dbReference type="EMBL" id="QDU39160.1"/>
    </source>
</evidence>
<sequence length="383" mass="41452">MNAASGLNRQSLRAAVMTPSGRGAVATILVEGDPSPLDGVSPPVFLAANGKPINSQPIGRICYGQWGVEPGESVVVCRKAPDQLEVHCHGGRAAIDRILTDLAALGWQTHTGHAPSTLSTLDRECAEALMRATTRRTAAVLLEQQSGLLRSTVEELLQHSGDEATLQLEELLRWGRFGLHLTQPWRVALIGRPNVGKSSLINALLGYTRSIVYDQPGTTRDIVTGETAFDGWPVELCDTAGLRAAEESLEAQGISKAREILETADLRLILLDRSEPIPPEDVELIATWPESLVVINKVDLPPAWTELEHPSVTVSATTGEGIDDLARQMMQRLIPEVPSEGTAIPVAARQISRLQEAARAFSENDREAFEVAILRCLEEPQAD</sequence>
<evidence type="ECO:0000259" key="1">
    <source>
        <dbReference type="PROSITE" id="PS51709"/>
    </source>
</evidence>
<dbReference type="Proteomes" id="UP000320496">
    <property type="component" value="Chromosome"/>
</dbReference>
<gene>
    <name evidence="2" type="primary">mnmE_1</name>
    <name evidence="2" type="ORF">Mal4_34960</name>
</gene>